<dbReference type="InterPro" id="IPR015424">
    <property type="entry name" value="PyrdxlP-dep_Trfase"/>
</dbReference>
<name>A0A6G1IJB6_9PLEO</name>
<evidence type="ECO:0000313" key="3">
    <source>
        <dbReference type="EMBL" id="KAF2678080.1"/>
    </source>
</evidence>
<dbReference type="CDD" id="cd00609">
    <property type="entry name" value="AAT_like"/>
    <property type="match status" value="1"/>
</dbReference>
<accession>A0A6G1IJB6</accession>
<dbReference type="AlphaFoldDB" id="A0A6G1IJB6"/>
<dbReference type="Pfam" id="PF00155">
    <property type="entry name" value="Aminotran_1_2"/>
    <property type="match status" value="1"/>
</dbReference>
<keyword evidence="3" id="KW-0808">Transferase</keyword>
<feature type="region of interest" description="Disordered" evidence="1">
    <location>
        <begin position="490"/>
        <end position="512"/>
    </location>
</feature>
<evidence type="ECO:0000313" key="4">
    <source>
        <dbReference type="Proteomes" id="UP000799291"/>
    </source>
</evidence>
<proteinExistence type="predicted"/>
<dbReference type="PANTHER" id="PTHR42858:SF1">
    <property type="entry name" value="LD15494P"/>
    <property type="match status" value="1"/>
</dbReference>
<organism evidence="3 4">
    <name type="scientific">Lentithecium fluviatile CBS 122367</name>
    <dbReference type="NCBI Taxonomy" id="1168545"/>
    <lineage>
        <taxon>Eukaryota</taxon>
        <taxon>Fungi</taxon>
        <taxon>Dikarya</taxon>
        <taxon>Ascomycota</taxon>
        <taxon>Pezizomycotina</taxon>
        <taxon>Dothideomycetes</taxon>
        <taxon>Pleosporomycetidae</taxon>
        <taxon>Pleosporales</taxon>
        <taxon>Massarineae</taxon>
        <taxon>Lentitheciaceae</taxon>
        <taxon>Lentithecium</taxon>
    </lineage>
</organism>
<dbReference type="Proteomes" id="UP000799291">
    <property type="component" value="Unassembled WGS sequence"/>
</dbReference>
<dbReference type="EMBL" id="MU005615">
    <property type="protein sequence ID" value="KAF2678080.1"/>
    <property type="molecule type" value="Genomic_DNA"/>
</dbReference>
<dbReference type="InterPro" id="IPR004839">
    <property type="entry name" value="Aminotransferase_I/II_large"/>
</dbReference>
<evidence type="ECO:0000256" key="1">
    <source>
        <dbReference type="SAM" id="MobiDB-lite"/>
    </source>
</evidence>
<dbReference type="InterPro" id="IPR015421">
    <property type="entry name" value="PyrdxlP-dep_Trfase_major"/>
</dbReference>
<keyword evidence="4" id="KW-1185">Reference proteome</keyword>
<dbReference type="SUPFAM" id="SSF53383">
    <property type="entry name" value="PLP-dependent transferases"/>
    <property type="match status" value="1"/>
</dbReference>
<dbReference type="GO" id="GO:0047536">
    <property type="term" value="F:2-aminoadipate transaminase activity"/>
    <property type="evidence" value="ECO:0007669"/>
    <property type="project" value="TreeGrafter"/>
</dbReference>
<reference evidence="3" key="1">
    <citation type="journal article" date="2020" name="Stud. Mycol.">
        <title>101 Dothideomycetes genomes: a test case for predicting lifestyles and emergence of pathogens.</title>
        <authorList>
            <person name="Haridas S."/>
            <person name="Albert R."/>
            <person name="Binder M."/>
            <person name="Bloem J."/>
            <person name="Labutti K."/>
            <person name="Salamov A."/>
            <person name="Andreopoulos B."/>
            <person name="Baker S."/>
            <person name="Barry K."/>
            <person name="Bills G."/>
            <person name="Bluhm B."/>
            <person name="Cannon C."/>
            <person name="Castanera R."/>
            <person name="Culley D."/>
            <person name="Daum C."/>
            <person name="Ezra D."/>
            <person name="Gonzalez J."/>
            <person name="Henrissat B."/>
            <person name="Kuo A."/>
            <person name="Liang C."/>
            <person name="Lipzen A."/>
            <person name="Lutzoni F."/>
            <person name="Magnuson J."/>
            <person name="Mondo S."/>
            <person name="Nolan M."/>
            <person name="Ohm R."/>
            <person name="Pangilinan J."/>
            <person name="Park H.-J."/>
            <person name="Ramirez L."/>
            <person name="Alfaro M."/>
            <person name="Sun H."/>
            <person name="Tritt A."/>
            <person name="Yoshinaga Y."/>
            <person name="Zwiers L.-H."/>
            <person name="Turgeon B."/>
            <person name="Goodwin S."/>
            <person name="Spatafora J."/>
            <person name="Crous P."/>
            <person name="Grigoriev I."/>
        </authorList>
    </citation>
    <scope>NUCLEOTIDE SEQUENCE</scope>
    <source>
        <strain evidence="3">CBS 122367</strain>
    </source>
</reference>
<feature type="domain" description="Aminotransferase class I/classII large" evidence="2">
    <location>
        <begin position="33"/>
        <end position="443"/>
    </location>
</feature>
<dbReference type="OrthoDB" id="7042322at2759"/>
<dbReference type="Gene3D" id="3.90.1150.10">
    <property type="entry name" value="Aspartate Aminotransferase, domain 1"/>
    <property type="match status" value="1"/>
</dbReference>
<evidence type="ECO:0000259" key="2">
    <source>
        <dbReference type="Pfam" id="PF00155"/>
    </source>
</evidence>
<dbReference type="FunFam" id="3.40.640.10:FF:000080">
    <property type="entry name" value="Aminotransferase, putative"/>
    <property type="match status" value="1"/>
</dbReference>
<dbReference type="GO" id="GO:0030170">
    <property type="term" value="F:pyridoxal phosphate binding"/>
    <property type="evidence" value="ECO:0007669"/>
    <property type="project" value="InterPro"/>
</dbReference>
<gene>
    <name evidence="3" type="ORF">K458DRAFT_481118</name>
</gene>
<dbReference type="PANTHER" id="PTHR42858">
    <property type="entry name" value="AMINOTRANSFERASE"/>
    <property type="match status" value="1"/>
</dbReference>
<sequence>MAPLNFSEVVGSASSSKKLINLLRGWPNTSLLPTHLVEKGSRAVFQSTSLSNPALLYGQDPGDPKLRRNLASWFTSFYQPPEPVTDERITITGGASQNLACLLQVFTDPVYTRNVWIVSPAYMLAFRIFEDSALKLRAVPEDEDGIDIEYLKQEMRKCEEKASTQGNNHTPIKPPRPWSKIYRHVIYAVPTFSNPSFKTMTLKRREELVRLAREYDALIITDDVYDFLQWPSSLTAQTLSVKKAILPRIVDVDRYLDGGAERDGSDGYGNAASNGSFSKICGPGLRTGWCEGTAKLAHGVSQTGSSRSGGAPSQLAATFLAETLESGELQSHVYDTLQPAYGKRYRKMVSAINQHLIPLGVRLPQTGRDFVGGYFIWLTLPSPLKGAVVTQRAKDEENVVVAQGEIFEVPGDTERAGTHFEDALRLCFAWEDEEMLAEGIERLARVIRTLQDEQRKGLLVMDRKIAAGLPAGPLSGANIAGACEVNCTSMQRTSGQGSDKKGQQGRGPQRPIGQNRILSQFKHEGSACKLPPHQTKILQ</sequence>
<protein>
    <submittedName>
        <fullName evidence="3">PLP-dependent transferase</fullName>
    </submittedName>
</protein>
<dbReference type="InterPro" id="IPR015422">
    <property type="entry name" value="PyrdxlP-dep_Trfase_small"/>
</dbReference>
<dbReference type="Gene3D" id="3.40.640.10">
    <property type="entry name" value="Type I PLP-dependent aspartate aminotransferase-like (Major domain)"/>
    <property type="match status" value="1"/>
</dbReference>